<reference evidence="8 9" key="1">
    <citation type="submission" date="2015-11" db="EMBL/GenBank/DDBJ databases">
        <authorList>
            <person name="Varghese N."/>
        </authorList>
    </citation>
    <scope>NUCLEOTIDE SEQUENCE [LARGE SCALE GENOMIC DNA]</scope>
    <source>
        <strain evidence="8 9">JGI-25</strain>
    </source>
</reference>
<dbReference type="Proteomes" id="UP000243105">
    <property type="component" value="Unassembled WGS sequence"/>
</dbReference>
<dbReference type="AlphaFoldDB" id="A0A916LHZ7"/>
<feature type="domain" description="Methyltransferase" evidence="6">
    <location>
        <begin position="126"/>
        <end position="217"/>
    </location>
</feature>
<dbReference type="Gene3D" id="3.40.50.150">
    <property type="entry name" value="Vaccinia Virus protein VP39"/>
    <property type="match status" value="1"/>
</dbReference>
<dbReference type="NCBIfam" id="TIGR03534">
    <property type="entry name" value="RF_mod_PrmC"/>
    <property type="match status" value="1"/>
</dbReference>
<keyword evidence="2 4" id="KW-0808">Transferase</keyword>
<comment type="caution">
    <text evidence="4 5">Lacks conserved residue(s) required for the propagation of feature annotation.</text>
</comment>
<dbReference type="RefSeq" id="WP_072263463.1">
    <property type="nucleotide sequence ID" value="NZ_CZVV01000003.1"/>
</dbReference>
<dbReference type="Pfam" id="PF13847">
    <property type="entry name" value="Methyltransf_31"/>
    <property type="match status" value="1"/>
</dbReference>
<accession>A0A916LHZ7</accession>
<proteinExistence type="inferred from homology"/>
<dbReference type="InterPro" id="IPR002052">
    <property type="entry name" value="DNA_methylase_N6_adenine_CS"/>
</dbReference>
<comment type="similarity">
    <text evidence="4">Belongs to the protein N5-glutamine methyltransferase family. PrmC subfamily.</text>
</comment>
<dbReference type="PROSITE" id="PS51687">
    <property type="entry name" value="SAM_MT_RNA_M5U"/>
    <property type="match status" value="1"/>
</dbReference>
<comment type="caution">
    <text evidence="8">The sequence shown here is derived from an EMBL/GenBank/DDBJ whole genome shotgun (WGS) entry which is preliminary data.</text>
</comment>
<dbReference type="NCBIfam" id="TIGR00536">
    <property type="entry name" value="hemK_fam"/>
    <property type="match status" value="1"/>
</dbReference>
<dbReference type="GO" id="GO:0003676">
    <property type="term" value="F:nucleic acid binding"/>
    <property type="evidence" value="ECO:0007669"/>
    <property type="project" value="InterPro"/>
</dbReference>
<feature type="binding site" evidence="4 5">
    <location>
        <position position="156"/>
    </location>
    <ligand>
        <name>S-adenosyl-L-methionine</name>
        <dbReference type="ChEBI" id="CHEBI:59789"/>
    </ligand>
</feature>
<feature type="domain" description="Release factor glutamine methyltransferase N-terminal" evidence="7">
    <location>
        <begin position="14"/>
        <end position="83"/>
    </location>
</feature>
<keyword evidence="1 4" id="KW-0489">Methyltransferase</keyword>
<dbReference type="GO" id="GO:0006396">
    <property type="term" value="P:RNA processing"/>
    <property type="evidence" value="ECO:0007669"/>
    <property type="project" value="InterPro"/>
</dbReference>
<evidence type="ECO:0000256" key="4">
    <source>
        <dbReference type="HAMAP-Rule" id="MF_02126"/>
    </source>
</evidence>
<evidence type="ECO:0000256" key="2">
    <source>
        <dbReference type="ARBA" id="ARBA00022679"/>
    </source>
</evidence>
<dbReference type="CDD" id="cd02440">
    <property type="entry name" value="AdoMet_MTases"/>
    <property type="match status" value="1"/>
</dbReference>
<dbReference type="EMBL" id="CZVV01000003">
    <property type="protein sequence ID" value="CUS96379.1"/>
    <property type="molecule type" value="Genomic_DNA"/>
</dbReference>
<dbReference type="GO" id="GO:0008173">
    <property type="term" value="F:RNA methyltransferase activity"/>
    <property type="evidence" value="ECO:0007669"/>
    <property type="project" value="InterPro"/>
</dbReference>
<keyword evidence="3 4" id="KW-0949">S-adenosyl-L-methionine</keyword>
<dbReference type="InterPro" id="IPR010280">
    <property type="entry name" value="U5_MeTrfase_fam"/>
</dbReference>
<evidence type="ECO:0000256" key="1">
    <source>
        <dbReference type="ARBA" id="ARBA00022603"/>
    </source>
</evidence>
<evidence type="ECO:0000256" key="3">
    <source>
        <dbReference type="ARBA" id="ARBA00022691"/>
    </source>
</evidence>
<comment type="function">
    <text evidence="4">Methylates the class 1 translation termination release factors RF1/PrfA and RF2/PrfB on the glutamine residue of the universally conserved GGQ motif.</text>
</comment>
<dbReference type="SUPFAM" id="SSF53335">
    <property type="entry name" value="S-adenosyl-L-methionine-dependent methyltransferases"/>
    <property type="match status" value="1"/>
</dbReference>
<dbReference type="InterPro" id="IPR025714">
    <property type="entry name" value="Methyltranfer_dom"/>
</dbReference>
<dbReference type="InterPro" id="IPR029063">
    <property type="entry name" value="SAM-dependent_MTases_sf"/>
</dbReference>
<gene>
    <name evidence="4" type="primary">prmC</name>
    <name evidence="8" type="ORF">JGI25_00096</name>
</gene>
<dbReference type="HAMAP" id="MF_02126">
    <property type="entry name" value="RF_methyltr_PrmC"/>
    <property type="match status" value="1"/>
</dbReference>
<feature type="binding site" evidence="4">
    <location>
        <begin position="203"/>
        <end position="206"/>
    </location>
    <ligand>
        <name>substrate</name>
    </ligand>
</feature>
<comment type="catalytic activity">
    <reaction evidence="4">
        <text>L-glutaminyl-[peptide chain release factor] + S-adenosyl-L-methionine = N(5)-methyl-L-glutaminyl-[peptide chain release factor] + S-adenosyl-L-homocysteine + H(+)</text>
        <dbReference type="Rhea" id="RHEA:42896"/>
        <dbReference type="Rhea" id="RHEA-COMP:10271"/>
        <dbReference type="Rhea" id="RHEA-COMP:10272"/>
        <dbReference type="ChEBI" id="CHEBI:15378"/>
        <dbReference type="ChEBI" id="CHEBI:30011"/>
        <dbReference type="ChEBI" id="CHEBI:57856"/>
        <dbReference type="ChEBI" id="CHEBI:59789"/>
        <dbReference type="ChEBI" id="CHEBI:61891"/>
        <dbReference type="EC" id="2.1.1.297"/>
    </reaction>
</comment>
<sequence length="297" mass="34103">MNETEIKNWRIIDIINWGTQYFKLKGIDEARLTIELMLCHILKCKRVDLYVNFEKPLTKSELENLKELIKRRLRREPLQYIIGKTEFMGLEFKLTPAVLIPRPETEILVERALETLKKEFADRKTPKVLDIGTGSGNIAISLAKFLGDKITVIGIDISKEAIELAKENAQLNGVKNVEFIQLDLFDQKLINEFKKQFDLIVSNPPYIAVDEIENLQDEIKKFEPRHAITDGANGLSFYKKIAKIGKELINETGFILVEIAYGQAENVKKIFTDADYGQIEIFKDYLGIERVVKIKVG</sequence>
<dbReference type="PANTHER" id="PTHR18895:SF74">
    <property type="entry name" value="MTRF1L RELEASE FACTOR GLUTAMINE METHYLTRANSFERASE"/>
    <property type="match status" value="1"/>
</dbReference>
<evidence type="ECO:0000313" key="8">
    <source>
        <dbReference type="EMBL" id="CUS96379.1"/>
    </source>
</evidence>
<dbReference type="GO" id="GO:0032259">
    <property type="term" value="P:methylation"/>
    <property type="evidence" value="ECO:0007669"/>
    <property type="project" value="UniProtKB-KW"/>
</dbReference>
<feature type="binding site" evidence="4">
    <location>
        <begin position="132"/>
        <end position="136"/>
    </location>
    <ligand>
        <name>S-adenosyl-L-methionine</name>
        <dbReference type="ChEBI" id="CHEBI:59789"/>
    </ligand>
</feature>
<dbReference type="Gene3D" id="1.10.8.10">
    <property type="entry name" value="DNA helicase RuvA subunit, C-terminal domain"/>
    <property type="match status" value="1"/>
</dbReference>
<dbReference type="InterPro" id="IPR040758">
    <property type="entry name" value="PrmC_N"/>
</dbReference>
<organism evidence="8 9">
    <name type="scientific">Kryptobacter tengchongensis</name>
    <dbReference type="NCBI Taxonomy" id="1643429"/>
    <lineage>
        <taxon>Bacteria</taxon>
        <taxon>Pseudomonadati</taxon>
        <taxon>Candidatus Kryptoniota</taxon>
        <taxon>Candidatus Kryptobacter</taxon>
    </lineage>
</organism>
<evidence type="ECO:0000313" key="9">
    <source>
        <dbReference type="Proteomes" id="UP000243105"/>
    </source>
</evidence>
<comment type="similarity">
    <text evidence="5">Belongs to the class I-like SAM-binding methyltransferase superfamily. RNA M5U methyltransferase family.</text>
</comment>
<evidence type="ECO:0000256" key="5">
    <source>
        <dbReference type="PROSITE-ProRule" id="PRU01024"/>
    </source>
</evidence>
<dbReference type="EC" id="2.1.1.297" evidence="4"/>
<dbReference type="Pfam" id="PF17827">
    <property type="entry name" value="PrmC_N"/>
    <property type="match status" value="1"/>
</dbReference>
<feature type="binding site" evidence="4 5">
    <location>
        <position position="203"/>
    </location>
    <ligand>
        <name>S-adenosyl-L-methionine</name>
        <dbReference type="ChEBI" id="CHEBI:59789"/>
    </ligand>
</feature>
<evidence type="ECO:0000259" key="6">
    <source>
        <dbReference type="Pfam" id="PF13847"/>
    </source>
</evidence>
<dbReference type="InterPro" id="IPR050320">
    <property type="entry name" value="N5-glutamine_MTase"/>
</dbReference>
<protein>
    <recommendedName>
        <fullName evidence="4">Release factor glutamine methyltransferase</fullName>
        <shortName evidence="4">RF MTase</shortName>
        <ecNumber evidence="4">2.1.1.297</ecNumber>
    </recommendedName>
    <alternativeName>
        <fullName evidence="4">N5-glutamine methyltransferase PrmC</fullName>
    </alternativeName>
    <alternativeName>
        <fullName evidence="4">Protein-(glutamine-N5) MTase PrmC</fullName>
    </alternativeName>
    <alternativeName>
        <fullName evidence="4">Protein-glutamine N-methyltransferase PrmC</fullName>
    </alternativeName>
</protein>
<dbReference type="InterPro" id="IPR004556">
    <property type="entry name" value="HemK-like"/>
</dbReference>
<evidence type="ECO:0000259" key="7">
    <source>
        <dbReference type="Pfam" id="PF17827"/>
    </source>
</evidence>
<dbReference type="InterPro" id="IPR019874">
    <property type="entry name" value="RF_methyltr_PrmC"/>
</dbReference>
<dbReference type="GO" id="GO:0102559">
    <property type="term" value="F:peptide chain release factor N(5)-glutamine methyltransferase activity"/>
    <property type="evidence" value="ECO:0007669"/>
    <property type="project" value="UniProtKB-EC"/>
</dbReference>
<name>A0A916LHZ7_KRYT1</name>
<dbReference type="PROSITE" id="PS00092">
    <property type="entry name" value="N6_MTASE"/>
    <property type="match status" value="1"/>
</dbReference>
<dbReference type="PANTHER" id="PTHR18895">
    <property type="entry name" value="HEMK METHYLTRANSFERASE"/>
    <property type="match status" value="1"/>
</dbReference>